<comment type="caution">
    <text evidence="1">The sequence shown here is derived from an EMBL/GenBank/DDBJ whole genome shotgun (WGS) entry which is preliminary data.</text>
</comment>
<proteinExistence type="predicted"/>
<keyword evidence="2" id="KW-1185">Reference proteome</keyword>
<protein>
    <submittedName>
        <fullName evidence="1">Acyl-CoA N-acyltransferase</fullName>
    </submittedName>
</protein>
<organism evidence="1 2">
    <name type="scientific">Macroventuria anomochaeta</name>
    <dbReference type="NCBI Taxonomy" id="301207"/>
    <lineage>
        <taxon>Eukaryota</taxon>
        <taxon>Fungi</taxon>
        <taxon>Dikarya</taxon>
        <taxon>Ascomycota</taxon>
        <taxon>Pezizomycotina</taxon>
        <taxon>Dothideomycetes</taxon>
        <taxon>Pleosporomycetidae</taxon>
        <taxon>Pleosporales</taxon>
        <taxon>Pleosporineae</taxon>
        <taxon>Didymellaceae</taxon>
        <taxon>Macroventuria</taxon>
    </lineage>
</organism>
<name>A0ACB6RI09_9PLEO</name>
<evidence type="ECO:0000313" key="1">
    <source>
        <dbReference type="EMBL" id="KAF2621621.1"/>
    </source>
</evidence>
<accession>A0ACB6RI09</accession>
<reference evidence="1" key="1">
    <citation type="journal article" date="2020" name="Stud. Mycol.">
        <title>101 Dothideomycetes genomes: a test case for predicting lifestyles and emergence of pathogens.</title>
        <authorList>
            <person name="Haridas S."/>
            <person name="Albert R."/>
            <person name="Binder M."/>
            <person name="Bloem J."/>
            <person name="Labutti K."/>
            <person name="Salamov A."/>
            <person name="Andreopoulos B."/>
            <person name="Baker S."/>
            <person name="Barry K."/>
            <person name="Bills G."/>
            <person name="Bluhm B."/>
            <person name="Cannon C."/>
            <person name="Castanera R."/>
            <person name="Culley D."/>
            <person name="Daum C."/>
            <person name="Ezra D."/>
            <person name="Gonzalez J."/>
            <person name="Henrissat B."/>
            <person name="Kuo A."/>
            <person name="Liang C."/>
            <person name="Lipzen A."/>
            <person name="Lutzoni F."/>
            <person name="Magnuson J."/>
            <person name="Mondo S."/>
            <person name="Nolan M."/>
            <person name="Ohm R."/>
            <person name="Pangilinan J."/>
            <person name="Park H.-J."/>
            <person name="Ramirez L."/>
            <person name="Alfaro M."/>
            <person name="Sun H."/>
            <person name="Tritt A."/>
            <person name="Yoshinaga Y."/>
            <person name="Zwiers L.-H."/>
            <person name="Turgeon B."/>
            <person name="Goodwin S."/>
            <person name="Spatafora J."/>
            <person name="Crous P."/>
            <person name="Grigoriev I."/>
        </authorList>
    </citation>
    <scope>NUCLEOTIDE SEQUENCE</scope>
    <source>
        <strain evidence="1">CBS 525.71</strain>
    </source>
</reference>
<sequence length="233" mass="26452">MGFVVLPALVADISAVYDVYFAAFKDNTITRALFPSATAEDLTNPDSEFRKAHTAHTLQYWQNNLTQYTLKCVDSETGKIVGMALWDVYITPSDWTKGEIGWLQGKERERAEALIGPLWGAREKMWSNERYLYCHVVAVHPDAQRRGIGEVLVDYGKKIALQANLPIYVESSRDAIRLYEKSGFRWLKERPVHKSDDLYPGQTNGDQEDHEVPLLVWIPGSEKILLPEAVKLA</sequence>
<evidence type="ECO:0000313" key="2">
    <source>
        <dbReference type="Proteomes" id="UP000799754"/>
    </source>
</evidence>
<dbReference type="EMBL" id="MU006753">
    <property type="protein sequence ID" value="KAF2621621.1"/>
    <property type="molecule type" value="Genomic_DNA"/>
</dbReference>
<dbReference type="Proteomes" id="UP000799754">
    <property type="component" value="Unassembled WGS sequence"/>
</dbReference>
<gene>
    <name evidence="1" type="ORF">BU25DRAFT_235779</name>
</gene>